<dbReference type="InterPro" id="IPR002553">
    <property type="entry name" value="Clathrin/coatomer_adapt-like_N"/>
</dbReference>
<dbReference type="GO" id="GO:0016192">
    <property type="term" value="P:vesicle-mediated transport"/>
    <property type="evidence" value="ECO:0007669"/>
    <property type="project" value="UniProtKB-UniRule"/>
</dbReference>
<comment type="subcellular location">
    <subcellularLocation>
        <location evidence="1">Endomembrane system</location>
    </subcellularLocation>
</comment>
<comment type="similarity">
    <text evidence="5">Belongs to the adaptor complexes large subunit family.</text>
</comment>
<feature type="compositionally biased region" description="Polar residues" evidence="6">
    <location>
        <begin position="807"/>
        <end position="819"/>
    </location>
</feature>
<dbReference type="AlphaFoldDB" id="A0AAV8Q7F7"/>
<evidence type="ECO:0000256" key="3">
    <source>
        <dbReference type="ARBA" id="ARBA00022927"/>
    </source>
</evidence>
<dbReference type="SUPFAM" id="SSF48371">
    <property type="entry name" value="ARM repeat"/>
    <property type="match status" value="1"/>
</dbReference>
<feature type="region of interest" description="Disordered" evidence="6">
    <location>
        <begin position="736"/>
        <end position="886"/>
    </location>
</feature>
<dbReference type="PANTHER" id="PTHR22780">
    <property type="entry name" value="ADAPTIN, ALPHA/GAMMA/EPSILON"/>
    <property type="match status" value="1"/>
</dbReference>
<feature type="compositionally biased region" description="Polar residues" evidence="6">
    <location>
        <begin position="874"/>
        <end position="886"/>
    </location>
</feature>
<dbReference type="Gene3D" id="1.25.10.10">
    <property type="entry name" value="Leucine-rich Repeat Variant"/>
    <property type="match status" value="1"/>
</dbReference>
<dbReference type="GO" id="GO:0030124">
    <property type="term" value="C:AP-4 adaptor complex"/>
    <property type="evidence" value="ECO:0007669"/>
    <property type="project" value="UniProtKB-UniRule"/>
</dbReference>
<dbReference type="Pfam" id="PF01602">
    <property type="entry name" value="Adaptin_N"/>
    <property type="match status" value="1"/>
</dbReference>
<evidence type="ECO:0000256" key="5">
    <source>
        <dbReference type="PIRNR" id="PIRNR037097"/>
    </source>
</evidence>
<dbReference type="GO" id="GO:0012505">
    <property type="term" value="C:endomembrane system"/>
    <property type="evidence" value="ECO:0007669"/>
    <property type="project" value="UniProtKB-SubCell"/>
</dbReference>
<keyword evidence="2 5" id="KW-0813">Transport</keyword>
<comment type="caution">
    <text evidence="8">The sequence shown here is derived from an EMBL/GenBank/DDBJ whole genome shotgun (WGS) entry which is preliminary data.</text>
</comment>
<keyword evidence="4 5" id="KW-0472">Membrane</keyword>
<name>A0AAV8Q7F7_ENSVE</name>
<dbReference type="InterPro" id="IPR050840">
    <property type="entry name" value="Adaptor_Complx_Large_Subunit"/>
</dbReference>
<evidence type="ECO:0000256" key="6">
    <source>
        <dbReference type="SAM" id="MobiDB-lite"/>
    </source>
</evidence>
<dbReference type="PIRSF" id="PIRSF037097">
    <property type="entry name" value="AP4_complex_epsilon"/>
    <property type="match status" value="1"/>
</dbReference>
<accession>A0AAV8Q7F7</accession>
<proteinExistence type="inferred from homology"/>
<protein>
    <recommendedName>
        <fullName evidence="5">AP-4 complex subunit epsilon</fullName>
    </recommendedName>
</protein>
<keyword evidence="9" id="KW-1185">Reference proteome</keyword>
<organism evidence="8 9">
    <name type="scientific">Ensete ventricosum</name>
    <name type="common">Abyssinian banana</name>
    <name type="synonym">Musa ensete</name>
    <dbReference type="NCBI Taxonomy" id="4639"/>
    <lineage>
        <taxon>Eukaryota</taxon>
        <taxon>Viridiplantae</taxon>
        <taxon>Streptophyta</taxon>
        <taxon>Embryophyta</taxon>
        <taxon>Tracheophyta</taxon>
        <taxon>Spermatophyta</taxon>
        <taxon>Magnoliopsida</taxon>
        <taxon>Liliopsida</taxon>
        <taxon>Zingiberales</taxon>
        <taxon>Musaceae</taxon>
        <taxon>Ensete</taxon>
    </lineage>
</organism>
<evidence type="ECO:0000259" key="7">
    <source>
        <dbReference type="Pfam" id="PF01602"/>
    </source>
</evidence>
<comment type="subunit">
    <text evidence="5">Adaptor protein complex 4 (AP-4) is a heterotetramer composed of two large adaptins, a medium adaptin and a small adaptin.</text>
</comment>
<feature type="region of interest" description="Disordered" evidence="6">
    <location>
        <begin position="948"/>
        <end position="967"/>
    </location>
</feature>
<evidence type="ECO:0000256" key="1">
    <source>
        <dbReference type="ARBA" id="ARBA00004308"/>
    </source>
</evidence>
<evidence type="ECO:0000256" key="2">
    <source>
        <dbReference type="ARBA" id="ARBA00022448"/>
    </source>
</evidence>
<comment type="function">
    <text evidence="5">Subunit of novel type of clathrin- or non-clathrin-associated protein coat involved in targeting proteins from the trans-Golgi network (TGN) to the endosomal-lysosomal system.</text>
</comment>
<dbReference type="InterPro" id="IPR011989">
    <property type="entry name" value="ARM-like"/>
</dbReference>
<feature type="domain" description="Clathrin/coatomer adaptor adaptin-like N-terminal" evidence="7">
    <location>
        <begin position="50"/>
        <end position="593"/>
    </location>
</feature>
<dbReference type="EMBL" id="JAQQAF010000008">
    <property type="protein sequence ID" value="KAJ8467410.1"/>
    <property type="molecule type" value="Genomic_DNA"/>
</dbReference>
<keyword evidence="3 5" id="KW-0653">Protein transport</keyword>
<evidence type="ECO:0000256" key="4">
    <source>
        <dbReference type="ARBA" id="ARBA00023136"/>
    </source>
</evidence>
<reference evidence="8 9" key="1">
    <citation type="submission" date="2022-12" db="EMBL/GenBank/DDBJ databases">
        <title>Chromosome-scale assembly of the Ensete ventricosum genome.</title>
        <authorList>
            <person name="Dussert Y."/>
            <person name="Stocks J."/>
            <person name="Wendawek A."/>
            <person name="Woldeyes F."/>
            <person name="Nichols R.A."/>
            <person name="Borrell J.S."/>
        </authorList>
    </citation>
    <scope>NUCLEOTIDE SEQUENCE [LARGE SCALE GENOMIC DNA]</scope>
    <source>
        <strain evidence="9">cv. Maze</strain>
        <tissue evidence="8">Seeds</tissue>
    </source>
</reference>
<dbReference type="InterPro" id="IPR016024">
    <property type="entry name" value="ARM-type_fold"/>
</dbReference>
<dbReference type="Proteomes" id="UP001222027">
    <property type="component" value="Unassembled WGS sequence"/>
</dbReference>
<sequence length="967" mass="106126">MEQLKTIGRELAMGSQGGGWTGQSKEFLDLVKSIGEARSKAEEDRIILREIESLRRRIAEPDVPRRRMKEYIIRLVYAEMLGHDASFGYIHAVKMTHDDSLSLKRTGYLAVTLFLSDDHDLIILIVNTIQKDLRSDNYLIVCAALVAACKLINEETIPAVLPQVVDLLAHPKEAVRKKAVMALHRFYQRSPASVSHLISNFRKRLCDNDPGVMGATLCPLFDLITADVNSYKDLVISFVSILKQVTERRLPKVYDYHQMPAPFIQIKLLKILALLGSGDKQASGHIYNVLGDLFRKCESSSNIGNAVLYECICCVSSIHPNAKLLDAAAESTSKFLKSDSHNLKYMGIDALGRLIKINPDIAEEHQLAVIDCLEDPDDTLKRKTFELLYKMTKSTNVEVIVDRMIDYMISINDNHYKTEIASRCVELAEQFAPSNQWFIQTMNKVFAHAGDLVNVRVAHNLMRLIAEGFGEDDEGADSQLRSSAVNSYLRILGEPKLPSLFLQVICWVLGEYGISDGKYSASYIIGKLCDVTEAHLCNDTVKAYAISAIMKICAFEIAAGRKVEMLPECQSLIDELSASHSTDLQQRAYELQASLCLDSQTVEIVMPLDASCEDIEVDRNLSFLNSFVQQSIEKGARPYIPESERSSMFSVSNYKSHYQHEASSHTLRFEAYELPKPAPTPATPQISVSTRITDLVPVPEMTYYTENNQASKLPPVSDASSADHGIKLHLDGVQKKWGRPTYSSSSSTSSSSEKKINGVTHLDGVSLQSRGTSYDSKGQQSEVSAEKQKLAASLFGASAGKTEKKPTSTQRAPKANTATAERPGVTGAVSPEISKQKAASSPSPDLLDLGEPITATTTTIDPFEQLEGLIGPTPGTSTLDNSVTTSEQKAPDLMALYTDTPPSSSSSIGSASGDIHSADKNLQMAKNVPAIKKGPNPQDSLQKDATARHVGVTPTGNNPNLFRDLLG</sequence>
<keyword evidence="5" id="KW-0333">Golgi apparatus</keyword>
<feature type="compositionally biased region" description="Polar residues" evidence="6">
    <location>
        <begin position="766"/>
        <end position="783"/>
    </location>
</feature>
<dbReference type="GO" id="GO:0006886">
    <property type="term" value="P:intracellular protein transport"/>
    <property type="evidence" value="ECO:0007669"/>
    <property type="project" value="UniProtKB-UniRule"/>
</dbReference>
<evidence type="ECO:0000313" key="8">
    <source>
        <dbReference type="EMBL" id="KAJ8467410.1"/>
    </source>
</evidence>
<dbReference type="InterPro" id="IPR017109">
    <property type="entry name" value="AP4_complex_esu"/>
</dbReference>
<evidence type="ECO:0000313" key="9">
    <source>
        <dbReference type="Proteomes" id="UP001222027"/>
    </source>
</evidence>
<gene>
    <name evidence="8" type="ORF">OPV22_029962</name>
</gene>